<gene>
    <name evidence="2" type="ORF">N180_15855</name>
</gene>
<organism evidence="2 3">
    <name type="scientific">Pedobacter antarcticus 4BY</name>
    <dbReference type="NCBI Taxonomy" id="1358423"/>
    <lineage>
        <taxon>Bacteria</taxon>
        <taxon>Pseudomonadati</taxon>
        <taxon>Bacteroidota</taxon>
        <taxon>Sphingobacteriia</taxon>
        <taxon>Sphingobacteriales</taxon>
        <taxon>Sphingobacteriaceae</taxon>
        <taxon>Pedobacter</taxon>
    </lineage>
</organism>
<dbReference type="AlphaFoldDB" id="A0A081PJF4"/>
<reference evidence="2 3" key="1">
    <citation type="journal article" date="1992" name="Int. J. Syst. Bacteriol.">
        <title>Sphingobacterium antarcticus sp. nov. a Psychrotrophic Bacterium from the Soils of Schirmacher Oasis, Antarctica.</title>
        <authorList>
            <person name="Shivaji S."/>
            <person name="Ray M.K."/>
            <person name="Rao N.S."/>
            <person name="Saiserr L."/>
            <person name="Jagannadham M.V."/>
            <person name="Kumar G.S."/>
            <person name="Reddy G."/>
            <person name="Bhargava P.M."/>
        </authorList>
    </citation>
    <scope>NUCLEOTIDE SEQUENCE [LARGE SCALE GENOMIC DNA]</scope>
    <source>
        <strain evidence="2 3">4BY</strain>
    </source>
</reference>
<dbReference type="InterPro" id="IPR000182">
    <property type="entry name" value="GNAT_dom"/>
</dbReference>
<dbReference type="eggNOG" id="COG0456">
    <property type="taxonomic scope" value="Bacteria"/>
</dbReference>
<protein>
    <recommendedName>
        <fullName evidence="1">N-acetyltransferase domain-containing protein</fullName>
    </recommendedName>
</protein>
<accession>A0A081PJF4</accession>
<proteinExistence type="predicted"/>
<keyword evidence="3" id="KW-1185">Reference proteome</keyword>
<sequence length="380" mass="43427">MKTIIPVKSKKELASFIDFPHDLYKHDPNYVPELHIAQRDLLTTHPFHKHSSLQCFLLLDQGRIIGRIAAIHNTIHNEVNHNQDGFFGFFDCIDDQESADMLIGQAEKWLTDKGLNTIIGPVNFSTNESCGLLVSGFDSPPVVMMPYNAAYYVTLLENNGLVKKVDLIAWKWDGESYDDRSVKLMDKLQERLKRSEIVIRKINMKNFKEEADKLREVYNKAWDKNMGFVPMNDEEYDYQAKDLKMILDPDFCLVAEQNGKIVGFGAAVPDINEILIKIKRGRLFPTGLLKLLWYKKRVSGLRILLLGVVEGYRKMGIEACLYGNIIKAYKAKGLKYAEASWTLENNDLVNNAIKAIKGDPYKKYRIFEKTIAPAGSTEKI</sequence>
<dbReference type="EMBL" id="JNFF01000026">
    <property type="protein sequence ID" value="KEQ30827.1"/>
    <property type="molecule type" value="Genomic_DNA"/>
</dbReference>
<dbReference type="OrthoDB" id="9806005at2"/>
<dbReference type="PANTHER" id="PTHR41368">
    <property type="entry name" value="PROTEIN YGHO"/>
    <property type="match status" value="1"/>
</dbReference>
<evidence type="ECO:0000313" key="3">
    <source>
        <dbReference type="Proteomes" id="UP000028007"/>
    </source>
</evidence>
<dbReference type="Proteomes" id="UP000028007">
    <property type="component" value="Unassembled WGS sequence"/>
</dbReference>
<dbReference type="InterPro" id="IPR016181">
    <property type="entry name" value="Acyl_CoA_acyltransferase"/>
</dbReference>
<dbReference type="Gene3D" id="3.40.630.30">
    <property type="match status" value="1"/>
</dbReference>
<evidence type="ECO:0000313" key="2">
    <source>
        <dbReference type="EMBL" id="KEQ30827.1"/>
    </source>
</evidence>
<dbReference type="Pfam" id="PF00583">
    <property type="entry name" value="Acetyltransf_1"/>
    <property type="match status" value="1"/>
</dbReference>
<dbReference type="PROSITE" id="PS51186">
    <property type="entry name" value="GNAT"/>
    <property type="match status" value="1"/>
</dbReference>
<feature type="domain" description="N-acetyltransferase" evidence="1">
    <location>
        <begin position="197"/>
        <end position="372"/>
    </location>
</feature>
<name>A0A081PJF4_9SPHI</name>
<dbReference type="GO" id="GO:0016747">
    <property type="term" value="F:acyltransferase activity, transferring groups other than amino-acyl groups"/>
    <property type="evidence" value="ECO:0007669"/>
    <property type="project" value="InterPro"/>
</dbReference>
<dbReference type="InterPro" id="IPR039968">
    <property type="entry name" value="BcerS-like"/>
</dbReference>
<comment type="caution">
    <text evidence="2">The sequence shown here is derived from an EMBL/GenBank/DDBJ whole genome shotgun (WGS) entry which is preliminary data.</text>
</comment>
<dbReference type="PANTHER" id="PTHR41368:SF1">
    <property type="entry name" value="PROTEIN YGHO"/>
    <property type="match status" value="1"/>
</dbReference>
<dbReference type="SUPFAM" id="SSF55729">
    <property type="entry name" value="Acyl-CoA N-acyltransferases (Nat)"/>
    <property type="match status" value="1"/>
</dbReference>
<dbReference type="RefSeq" id="WP_037438931.1">
    <property type="nucleotide sequence ID" value="NZ_JNFF01000026.1"/>
</dbReference>
<evidence type="ECO:0000259" key="1">
    <source>
        <dbReference type="PROSITE" id="PS51186"/>
    </source>
</evidence>